<organism evidence="3 4">
    <name type="scientific">Saccharopolyspora erythraea</name>
    <name type="common">Streptomyces erythraeus</name>
    <dbReference type="NCBI Taxonomy" id="1836"/>
    <lineage>
        <taxon>Bacteria</taxon>
        <taxon>Bacillati</taxon>
        <taxon>Actinomycetota</taxon>
        <taxon>Actinomycetes</taxon>
        <taxon>Pseudonocardiales</taxon>
        <taxon>Pseudonocardiaceae</taxon>
        <taxon>Saccharopolyspora</taxon>
    </lineage>
</organism>
<accession>A0ABN1DAP4</accession>
<comment type="caution">
    <text evidence="3">The sequence shown here is derived from an EMBL/GenBank/DDBJ whole genome shotgun (WGS) entry which is preliminary data.</text>
</comment>
<reference evidence="3 4" key="1">
    <citation type="journal article" date="2019" name="Int. J. Syst. Evol. Microbiol.">
        <title>The Global Catalogue of Microorganisms (GCM) 10K type strain sequencing project: providing services to taxonomists for standard genome sequencing and annotation.</title>
        <authorList>
            <consortium name="The Broad Institute Genomics Platform"/>
            <consortium name="The Broad Institute Genome Sequencing Center for Infectious Disease"/>
            <person name="Wu L."/>
            <person name="Ma J."/>
        </authorList>
    </citation>
    <scope>NUCLEOTIDE SEQUENCE [LARGE SCALE GENOMIC DNA]</scope>
    <source>
        <strain evidence="3 4">JCM 10303</strain>
    </source>
</reference>
<dbReference type="InterPro" id="IPR015330">
    <property type="entry name" value="DNA_primase/pol_bifunc_N"/>
</dbReference>
<dbReference type="SUPFAM" id="SSF56747">
    <property type="entry name" value="Prim-pol domain"/>
    <property type="match status" value="1"/>
</dbReference>
<proteinExistence type="predicted"/>
<dbReference type="EMBL" id="BAAAGS010000029">
    <property type="protein sequence ID" value="GAA0538688.1"/>
    <property type="molecule type" value="Genomic_DNA"/>
</dbReference>
<sequence length="337" mass="37082">MTDPIRLAHWLIEHGMYVFPLRPYSKRPFGNCRRCKDNRCTQPCPCLTADRPCHGYLAATNQHRRARRWFTRMPAANVGISTDLSDTVVLDLDRKPKAPAAAAHDVPILVADGLGALDAITTHEGADWPDTLTIATPSEGRHLYFRRPAGLEVASDANGRVGHQIDIRAQGGYVVAPGCQITAPPEDVFGTYTRVSTTVDIAPLPDWLRPRVTPPPATPTGPGKAPNLGRIRHGDGHEPGYWKTVWKSVLDKVEYEDGERWKLVYNAARRLANLAVHDGAPWTEHEVLDELEAAAIRRREHTGKPTEPATARRNAQRGWDRGTHDGPDSLIGLGGAA</sequence>
<evidence type="ECO:0000259" key="2">
    <source>
        <dbReference type="SMART" id="SM00943"/>
    </source>
</evidence>
<dbReference type="CDD" id="cd04859">
    <property type="entry name" value="Prim_Pol"/>
    <property type="match status" value="1"/>
</dbReference>
<feature type="region of interest" description="Disordered" evidence="1">
    <location>
        <begin position="206"/>
        <end position="234"/>
    </location>
</feature>
<keyword evidence="4" id="KW-1185">Reference proteome</keyword>
<feature type="region of interest" description="Disordered" evidence="1">
    <location>
        <begin position="299"/>
        <end position="337"/>
    </location>
</feature>
<evidence type="ECO:0000313" key="4">
    <source>
        <dbReference type="Proteomes" id="UP001500729"/>
    </source>
</evidence>
<name>A0ABN1DAP4_SACER</name>
<dbReference type="Proteomes" id="UP001500729">
    <property type="component" value="Unassembled WGS sequence"/>
</dbReference>
<feature type="domain" description="DNA primase/polymerase bifunctional N-terminal" evidence="2">
    <location>
        <begin position="8"/>
        <end position="208"/>
    </location>
</feature>
<feature type="compositionally biased region" description="Basic and acidic residues" evidence="1">
    <location>
        <begin position="318"/>
        <end position="327"/>
    </location>
</feature>
<dbReference type="SMART" id="SM00943">
    <property type="entry name" value="Prim-Pol"/>
    <property type="match status" value="1"/>
</dbReference>
<dbReference type="RefSeq" id="WP_009946137.1">
    <property type="nucleotide sequence ID" value="NZ_BAAAGS010000029.1"/>
</dbReference>
<protein>
    <recommendedName>
        <fullName evidence="2">DNA primase/polymerase bifunctional N-terminal domain-containing protein</fullName>
    </recommendedName>
</protein>
<dbReference type="Pfam" id="PF09250">
    <property type="entry name" value="Prim-Pol"/>
    <property type="match status" value="1"/>
</dbReference>
<gene>
    <name evidence="3" type="ORF">GCM10009533_42350</name>
</gene>
<evidence type="ECO:0000313" key="3">
    <source>
        <dbReference type="EMBL" id="GAA0538688.1"/>
    </source>
</evidence>
<evidence type="ECO:0000256" key="1">
    <source>
        <dbReference type="SAM" id="MobiDB-lite"/>
    </source>
</evidence>